<reference evidence="1" key="1">
    <citation type="submission" date="2009-11" db="EMBL/GenBank/DDBJ databases">
        <authorList>
            <consortium name="US DOE Joint Genome Institute (JGI-PGF)"/>
            <person name="Ottilar R."/>
            <person name="Schmutz J."/>
            <person name="Salamov A."/>
            <person name="Cheng J.F."/>
            <person name="Lucas S."/>
            <person name="Pitluck S."/>
            <person name="Gundlach H."/>
            <person name="Guo Y."/>
            <person name="Haberer G."/>
            <person name="Nasrallah J."/>
            <person name="Mayer K.F.X."/>
            <person name="van de Peer Y."/>
            <person name="Weigel D."/>
            <person name="Grigoriev I.V."/>
        </authorList>
    </citation>
    <scope>NUCLEOTIDE SEQUENCE</scope>
    <source>
        <strain evidence="1">Nigerian</strain>
    </source>
</reference>
<protein>
    <submittedName>
        <fullName evidence="1">Uncharacterized protein</fullName>
    </submittedName>
</protein>
<sequence>MARLGSARRYHPGVSPCPHIASSYRGALPDTKSTNLQICSICAPLPVCPVARRTLALPTCVWCGVRCVRTPTCCLEELCRILKSAFSQASAISSCGKTKAEGEGGREEVPAERRGSCYCWCVTQTGPLTSANPGTAATHLAHTAAQAEGVTGLGMALSQCTGKQWQCVGSHTHVQLKPQLPRIVSDTKAEGMWGIIVYERAHTIHSWP</sequence>
<evidence type="ECO:0000313" key="1">
    <source>
        <dbReference type="EMBL" id="OCA13771.1"/>
    </source>
</evidence>
<reference evidence="1" key="2">
    <citation type="journal article" date="2010" name="Science">
        <title>The genome of the Western clawed frog Xenopus tropicalis.</title>
        <authorList>
            <person name="Hellsten U."/>
            <person name="Harland R.M."/>
            <person name="Gilchrist M.J."/>
            <person name="Hendrix D."/>
            <person name="Jurka J."/>
            <person name="Kapitonov V."/>
            <person name="Ovcharenko I."/>
            <person name="Putnam N.H."/>
            <person name="Shu S."/>
            <person name="Taher L."/>
            <person name="Blitz I.L."/>
            <person name="Blumberg B."/>
            <person name="Dichmann D.S."/>
            <person name="Dubchak I."/>
            <person name="Amaya E."/>
            <person name="Detter J.C."/>
            <person name="Fletcher R."/>
            <person name="Gerhard D.S."/>
            <person name="Goodstein D."/>
            <person name="Graves T."/>
            <person name="Grigoriev I.V."/>
            <person name="Grimwood J."/>
            <person name="Kawashima T."/>
            <person name="Lindquist E."/>
            <person name="Lucas S.M."/>
            <person name="Mead P.E."/>
            <person name="Mitros T."/>
            <person name="Ogino H."/>
            <person name="Ohta Y."/>
            <person name="Poliakov A.V."/>
            <person name="Pollet N."/>
            <person name="Robert J."/>
            <person name="Salamov A."/>
            <person name="Sater A.K."/>
            <person name="Schmutz J."/>
            <person name="Terry A."/>
            <person name="Vize P.D."/>
            <person name="Warren W.C."/>
            <person name="Wells D."/>
            <person name="Wills A."/>
            <person name="Wilson R.K."/>
            <person name="Zimmerman L.B."/>
            <person name="Zorn A.M."/>
            <person name="Grainger R."/>
            <person name="Grammer T."/>
            <person name="Khokha M.K."/>
            <person name="Richardson P.M."/>
            <person name="Rokhsar D.S."/>
        </authorList>
    </citation>
    <scope>NUCLEOTIDE SEQUENCE [LARGE SCALE GENOMIC DNA]</scope>
    <source>
        <strain evidence="1">Nigerian</strain>
    </source>
</reference>
<gene>
    <name evidence="1" type="ORF">XENTR_v90029501mg</name>
</gene>
<proteinExistence type="predicted"/>
<dbReference type="AlphaFoldDB" id="A0A1B8XSY3"/>
<accession>A0A1B8XSY3</accession>
<name>A0A1B8XSY3_XENTR</name>
<dbReference type="EMBL" id="KV464286">
    <property type="protein sequence ID" value="OCA13771.1"/>
    <property type="molecule type" value="Genomic_DNA"/>
</dbReference>
<reference evidence="1" key="3">
    <citation type="submission" date="2016-05" db="EMBL/GenBank/DDBJ databases">
        <title>WGS assembly of Xenopus tropicalis.</title>
        <authorList>
            <person name="Sessions A."/>
            <person name="Jenkins J."/>
            <person name="Mitros T."/>
            <person name="Lyons J.T."/>
            <person name="Dichmann D.S."/>
            <person name="Robert J."/>
            <person name="Harland R.M."/>
            <person name="Rokhsar D.S."/>
        </authorList>
    </citation>
    <scope>NUCLEOTIDE SEQUENCE</scope>
    <source>
        <strain evidence="1">Nigerian</strain>
    </source>
</reference>
<organism evidence="1">
    <name type="scientific">Xenopus tropicalis</name>
    <name type="common">Western clawed frog</name>
    <name type="synonym">Silurana tropicalis</name>
    <dbReference type="NCBI Taxonomy" id="8364"/>
    <lineage>
        <taxon>Eukaryota</taxon>
        <taxon>Metazoa</taxon>
        <taxon>Chordata</taxon>
        <taxon>Craniata</taxon>
        <taxon>Vertebrata</taxon>
        <taxon>Euteleostomi</taxon>
        <taxon>Amphibia</taxon>
        <taxon>Batrachia</taxon>
        <taxon>Anura</taxon>
        <taxon>Pipoidea</taxon>
        <taxon>Pipidae</taxon>
        <taxon>Xenopodinae</taxon>
        <taxon>Xenopus</taxon>
        <taxon>Silurana</taxon>
    </lineage>
</organism>